<keyword evidence="2" id="KW-1185">Reference proteome</keyword>
<dbReference type="AlphaFoldDB" id="A0A1Z1WRH3"/>
<evidence type="ECO:0000313" key="2">
    <source>
        <dbReference type="Proteomes" id="UP000195880"/>
    </source>
</evidence>
<gene>
    <name evidence="1" type="ORF">SMD44_08525</name>
</gene>
<proteinExistence type="predicted"/>
<evidence type="ECO:0000313" key="1">
    <source>
        <dbReference type="EMBL" id="ARX89038.1"/>
    </source>
</evidence>
<protein>
    <submittedName>
        <fullName evidence="1">Uncharacterized protein</fullName>
    </submittedName>
</protein>
<sequence>MALHQAVPFEAGDELGDAGLADLLGAGQVAQA</sequence>
<accession>A0A1Z1WRH3</accession>
<organism evidence="1 2">
    <name type="scientific">Streptomyces alboflavus</name>
    <dbReference type="NCBI Taxonomy" id="67267"/>
    <lineage>
        <taxon>Bacteria</taxon>
        <taxon>Bacillati</taxon>
        <taxon>Actinomycetota</taxon>
        <taxon>Actinomycetes</taxon>
        <taxon>Kitasatosporales</taxon>
        <taxon>Streptomycetaceae</taxon>
        <taxon>Streptomyces</taxon>
    </lineage>
</organism>
<dbReference type="Proteomes" id="UP000195880">
    <property type="component" value="Chromosome"/>
</dbReference>
<dbReference type="EMBL" id="CP021748">
    <property type="protein sequence ID" value="ARX89038.1"/>
    <property type="molecule type" value="Genomic_DNA"/>
</dbReference>
<reference evidence="1 2" key="1">
    <citation type="submission" date="2017-05" db="EMBL/GenBank/DDBJ databases">
        <title>Streptomyces alboflavus Genome sequencing and assembly.</title>
        <authorList>
            <person name="Wang Y."/>
            <person name="Du B."/>
            <person name="Ding Y."/>
            <person name="Liu H."/>
            <person name="Hou Q."/>
            <person name="Liu K."/>
            <person name="Wang C."/>
            <person name="Yao L."/>
        </authorList>
    </citation>
    <scope>NUCLEOTIDE SEQUENCE [LARGE SCALE GENOMIC DNA]</scope>
    <source>
        <strain evidence="1 2">MDJK44</strain>
    </source>
</reference>
<name>A0A1Z1WRH3_9ACTN</name>
<dbReference type="KEGG" id="salf:SMD44_08525"/>